<evidence type="ECO:0000313" key="2">
    <source>
        <dbReference type="EMBL" id="TDH68801.1"/>
    </source>
</evidence>
<reference evidence="2 3" key="1">
    <citation type="journal article" date="2021" name="Genome Biol.">
        <title>AFLAP: assembly-free linkage analysis pipeline using k-mers from genome sequencing data.</title>
        <authorList>
            <person name="Fletcher K."/>
            <person name="Zhang L."/>
            <person name="Gil J."/>
            <person name="Han R."/>
            <person name="Cavanaugh K."/>
            <person name="Michelmore R."/>
        </authorList>
    </citation>
    <scope>NUCLEOTIDE SEQUENCE [LARGE SCALE GENOMIC DNA]</scope>
    <source>
        <strain evidence="2 3">SF5</strain>
    </source>
</reference>
<dbReference type="GO" id="GO:0005634">
    <property type="term" value="C:nucleus"/>
    <property type="evidence" value="ECO:0007669"/>
    <property type="project" value="TreeGrafter"/>
</dbReference>
<evidence type="ECO:0000313" key="3">
    <source>
        <dbReference type="Proteomes" id="UP000294530"/>
    </source>
</evidence>
<dbReference type="AlphaFoldDB" id="A0A976FLV9"/>
<dbReference type="PANTHER" id="PTHR15885:SF1">
    <property type="entry name" value="COILED-COIL DOMAIN-CONTAINING PROTEIN 174"/>
    <property type="match status" value="1"/>
</dbReference>
<dbReference type="GeneID" id="94343917"/>
<comment type="caution">
    <text evidence="2">The sequence shown here is derived from an EMBL/GenBank/DDBJ whole genome shotgun (WGS) entry which is preliminary data.</text>
</comment>
<dbReference type="KEGG" id="blac:94343917"/>
<gene>
    <name evidence="2" type="ORF">CCR75_000138</name>
</gene>
<name>A0A976FLV9_BRELC</name>
<protein>
    <submittedName>
        <fullName evidence="2">Uncharacterized protein</fullName>
    </submittedName>
</protein>
<dbReference type="PANTHER" id="PTHR15885">
    <property type="entry name" value="COILED-COIL DOMAIN-CONTAINING PROTEIN 174"/>
    <property type="match status" value="1"/>
</dbReference>
<organism evidence="2 3">
    <name type="scientific">Bremia lactucae</name>
    <name type="common">Lettuce downy mildew</name>
    <dbReference type="NCBI Taxonomy" id="4779"/>
    <lineage>
        <taxon>Eukaryota</taxon>
        <taxon>Sar</taxon>
        <taxon>Stramenopiles</taxon>
        <taxon>Oomycota</taxon>
        <taxon>Peronosporomycetes</taxon>
        <taxon>Peronosporales</taxon>
        <taxon>Peronosporaceae</taxon>
        <taxon>Bremia</taxon>
    </lineage>
</organism>
<evidence type="ECO:0000256" key="1">
    <source>
        <dbReference type="ARBA" id="ARBA00023054"/>
    </source>
</evidence>
<keyword evidence="3" id="KW-1185">Reference proteome</keyword>
<sequence>MSLGFLTESALVPSKAKEIKIDAKSLVDLKAVVFQKDQERRKRLQDALNVEDDDETTTSYTALRLGKYAHLRCGNKRQKRSGDKFMDKRHYNRGVKIRNQRDEELAASEAPSENDDEAWIKRSAEMLRKKAKLYEEIANGEGSAHINDTCLVDFQAKKIMKKPTEFEEKPMVDITDEFGRTKKVGADSSELAATLSTLHQQRVEELAERHSNEADRVVGGDGGSFVVSQWDKRLKSTEKHHLMEVHKRATFAQSLAHPFSSAGKKKTRKQLRLERLLKEREEFNLSECIAPTDSATEIIASQKATEFLAELM</sequence>
<dbReference type="EMBL" id="SHOA02000016">
    <property type="protein sequence ID" value="TDH68801.1"/>
    <property type="molecule type" value="Genomic_DNA"/>
</dbReference>
<accession>A0A976FLV9</accession>
<dbReference type="RefSeq" id="XP_067818300.1">
    <property type="nucleotide sequence ID" value="XM_067958246.1"/>
</dbReference>
<dbReference type="OrthoDB" id="333551at2759"/>
<keyword evidence="1" id="KW-0175">Coiled coil</keyword>
<proteinExistence type="predicted"/>
<dbReference type="Proteomes" id="UP000294530">
    <property type="component" value="Unassembled WGS sequence"/>
</dbReference>
<dbReference type="InterPro" id="IPR025066">
    <property type="entry name" value="CCDC174-like"/>
</dbReference>